<evidence type="ECO:0000313" key="2">
    <source>
        <dbReference type="Proteomes" id="UP000006591"/>
    </source>
</evidence>
<dbReference type="Gramene" id="ONIVA03G29200.1">
    <property type="protein sequence ID" value="ONIVA03G29200.1"/>
    <property type="gene ID" value="ONIVA03G29200"/>
</dbReference>
<evidence type="ECO:0000313" key="1">
    <source>
        <dbReference type="EnsemblPlants" id="ONIVA03G29200.1"/>
    </source>
</evidence>
<dbReference type="Proteomes" id="UP000006591">
    <property type="component" value="Chromosome 3"/>
</dbReference>
<organism evidence="1">
    <name type="scientific">Oryza nivara</name>
    <name type="common">Indian wild rice</name>
    <name type="synonym">Oryza sativa f. spontanea</name>
    <dbReference type="NCBI Taxonomy" id="4536"/>
    <lineage>
        <taxon>Eukaryota</taxon>
        <taxon>Viridiplantae</taxon>
        <taxon>Streptophyta</taxon>
        <taxon>Embryophyta</taxon>
        <taxon>Tracheophyta</taxon>
        <taxon>Spermatophyta</taxon>
        <taxon>Magnoliopsida</taxon>
        <taxon>Liliopsida</taxon>
        <taxon>Poales</taxon>
        <taxon>Poaceae</taxon>
        <taxon>BOP clade</taxon>
        <taxon>Oryzoideae</taxon>
        <taxon>Oryzeae</taxon>
        <taxon>Oryzinae</taxon>
        <taxon>Oryza</taxon>
    </lineage>
</organism>
<accession>A0A0E0GR97</accession>
<reference evidence="1" key="1">
    <citation type="submission" date="2015-04" db="UniProtKB">
        <authorList>
            <consortium name="EnsemblPlants"/>
        </authorList>
    </citation>
    <scope>IDENTIFICATION</scope>
    <source>
        <strain evidence="1">SL10</strain>
    </source>
</reference>
<sequence>MSDNFVLAANSSAVTGLEHRNRRAFEAKAAAVGRAGYPNVTRLCAYYHETDEKLLPYYRLRRQALASASPVSSPTLTRRRSRRSSAEWRARCVARARLYRWLGAGVHCIGVAVVTQKGNVFALGIMLLEAVTVARVDEERGSAESWRCRHNTSSWRSGCRQRSST</sequence>
<protein>
    <submittedName>
        <fullName evidence="1">Uncharacterized protein</fullName>
    </submittedName>
</protein>
<keyword evidence="2" id="KW-1185">Reference proteome</keyword>
<dbReference type="HOGENOM" id="CLU_1663599_0_0_1"/>
<name>A0A0E0GR97_ORYNI</name>
<proteinExistence type="predicted"/>
<dbReference type="EnsemblPlants" id="ONIVA03G29200.1">
    <property type="protein sequence ID" value="ONIVA03G29200.1"/>
    <property type="gene ID" value="ONIVA03G29200"/>
</dbReference>
<dbReference type="AlphaFoldDB" id="A0A0E0GR97"/>
<dbReference type="OMA" id="CAYYHET"/>
<reference evidence="1" key="2">
    <citation type="submission" date="2018-04" db="EMBL/GenBank/DDBJ databases">
        <title>OnivRS2 (Oryza nivara Reference Sequence Version 2).</title>
        <authorList>
            <person name="Zhang J."/>
            <person name="Kudrna D."/>
            <person name="Lee S."/>
            <person name="Talag J."/>
            <person name="Rajasekar S."/>
            <person name="Welchert J."/>
            <person name="Hsing Y.-I."/>
            <person name="Wing R.A."/>
        </authorList>
    </citation>
    <scope>NUCLEOTIDE SEQUENCE [LARGE SCALE GENOMIC DNA]</scope>
    <source>
        <strain evidence="1">SL10</strain>
    </source>
</reference>